<dbReference type="PANTHER" id="PTHR11699">
    <property type="entry name" value="ALDEHYDE DEHYDROGENASE-RELATED"/>
    <property type="match status" value="1"/>
</dbReference>
<dbReference type="Gene3D" id="3.40.605.10">
    <property type="entry name" value="Aldehyde Dehydrogenase, Chain A, domain 1"/>
    <property type="match status" value="1"/>
</dbReference>
<evidence type="ECO:0000313" key="3">
    <source>
        <dbReference type="WBParaSite" id="PSU_v2.g16639.t1"/>
    </source>
</evidence>
<sequence>MLSKAIPKSFAKTSTLAASRSFAIAPPVPVWEKEPQYTKIFINNEWHNSVSGKTFATHNPTTGEVIAQIQEGDKADVNKAVEAASEAFKLGSPWRRMDASQRGRLLNRLADLMERDHALLASLESLDNGKPYAVAYAADVPLSIACLRYYAGWADKNQGRTIPINGDYFCYTRKEAVGVVGQIIPVSFLSMDITFMKILLVELSFINASMEIWSSIING</sequence>
<keyword evidence="2" id="KW-1185">Reference proteome</keyword>
<evidence type="ECO:0000259" key="1">
    <source>
        <dbReference type="Pfam" id="PF00171"/>
    </source>
</evidence>
<dbReference type="InterPro" id="IPR016161">
    <property type="entry name" value="Ald_DH/histidinol_DH"/>
</dbReference>
<dbReference type="SUPFAM" id="SSF53720">
    <property type="entry name" value="ALDH-like"/>
    <property type="match status" value="1"/>
</dbReference>
<protein>
    <submittedName>
        <fullName evidence="3">Aldehyde dehydrogenase domain-containing protein</fullName>
    </submittedName>
</protein>
<name>A0A914YH56_9BILA</name>
<dbReference type="Proteomes" id="UP000887577">
    <property type="component" value="Unplaced"/>
</dbReference>
<dbReference type="Pfam" id="PF00171">
    <property type="entry name" value="Aldedh"/>
    <property type="match status" value="1"/>
</dbReference>
<reference evidence="3" key="1">
    <citation type="submission" date="2022-11" db="UniProtKB">
        <authorList>
            <consortium name="WormBaseParasite"/>
        </authorList>
    </citation>
    <scope>IDENTIFICATION</scope>
</reference>
<evidence type="ECO:0000313" key="2">
    <source>
        <dbReference type="Proteomes" id="UP000887577"/>
    </source>
</evidence>
<dbReference type="InterPro" id="IPR016162">
    <property type="entry name" value="Ald_DH_N"/>
</dbReference>
<feature type="domain" description="Aldehyde dehydrogenase" evidence="1">
    <location>
        <begin position="46"/>
        <end position="185"/>
    </location>
</feature>
<dbReference type="AlphaFoldDB" id="A0A914YH56"/>
<accession>A0A914YH56</accession>
<proteinExistence type="predicted"/>
<dbReference type="GO" id="GO:0016491">
    <property type="term" value="F:oxidoreductase activity"/>
    <property type="evidence" value="ECO:0007669"/>
    <property type="project" value="InterPro"/>
</dbReference>
<dbReference type="FunFam" id="3.40.605.10:FF:000050">
    <property type="entry name" value="Aldehyde dehydrogenase, mitochondrial"/>
    <property type="match status" value="1"/>
</dbReference>
<organism evidence="2 3">
    <name type="scientific">Panagrolaimus superbus</name>
    <dbReference type="NCBI Taxonomy" id="310955"/>
    <lineage>
        <taxon>Eukaryota</taxon>
        <taxon>Metazoa</taxon>
        <taxon>Ecdysozoa</taxon>
        <taxon>Nematoda</taxon>
        <taxon>Chromadorea</taxon>
        <taxon>Rhabditida</taxon>
        <taxon>Tylenchina</taxon>
        <taxon>Panagrolaimomorpha</taxon>
        <taxon>Panagrolaimoidea</taxon>
        <taxon>Panagrolaimidae</taxon>
        <taxon>Panagrolaimus</taxon>
    </lineage>
</organism>
<dbReference type="WBParaSite" id="PSU_v2.g16639.t1">
    <property type="protein sequence ID" value="PSU_v2.g16639.t1"/>
    <property type="gene ID" value="PSU_v2.g16639"/>
</dbReference>
<dbReference type="InterPro" id="IPR015590">
    <property type="entry name" value="Aldehyde_DH_dom"/>
</dbReference>